<keyword evidence="1" id="KW-0472">Membrane</keyword>
<protein>
    <submittedName>
        <fullName evidence="2">Uncharacterized protein</fullName>
    </submittedName>
</protein>
<proteinExistence type="predicted"/>
<sequence>MANILKELIVNIILSIICSGMVVYVLRTWISEKLKSAIKASYDEKLEQLKNNLKIASDKEIEQLKSNFALALETHKISIKATADIQIEQTKSSLQIAAAEHSYKFTKLHEQRAEVVAKSYSLYLSFLNAAADYARERDSLNAKNFQENLNSQVALFKQYFRPNRIYLPRSLADKVDEIVQVILNIAHHVGYQFIQQETGKVVHTEYSDAPAQIQRIGEQLTQELEAEFRRLLGDVAPTEGTH</sequence>
<evidence type="ECO:0000313" key="3">
    <source>
        <dbReference type="Proteomes" id="UP000501648"/>
    </source>
</evidence>
<gene>
    <name evidence="2" type="ORF">C798_19850</name>
</gene>
<reference evidence="2 3" key="1">
    <citation type="journal article" date="2012" name="J. Bacteriol.">
        <title>Genome sequence of the pathogenic Herbaspirillum seropedicae strain Os34, isolated from rice roots.</title>
        <authorList>
            <person name="Ye W."/>
            <person name="Ye S."/>
            <person name="Liu J."/>
            <person name="Chang S."/>
            <person name="Chen M."/>
            <person name="Zhu B."/>
            <person name="Guo L."/>
            <person name="An Q."/>
        </authorList>
    </citation>
    <scope>NUCLEOTIDE SEQUENCE [LARGE SCALE GENOMIC DNA]</scope>
    <source>
        <strain evidence="2 3">Os34</strain>
    </source>
</reference>
<evidence type="ECO:0000313" key="2">
    <source>
        <dbReference type="EMBL" id="QJQ02410.1"/>
    </source>
</evidence>
<dbReference type="Proteomes" id="UP000501648">
    <property type="component" value="Chromosome"/>
</dbReference>
<dbReference type="AlphaFoldDB" id="A0A6M3ZWY9"/>
<feature type="transmembrane region" description="Helical" evidence="1">
    <location>
        <begin position="12"/>
        <end position="30"/>
    </location>
</feature>
<accession>A0A6M3ZWY9</accession>
<organism evidence="2 3">
    <name type="scientific">Herbaspirillum rubrisubalbicans Os34</name>
    <dbReference type="NCBI Taxonomy" id="1235827"/>
    <lineage>
        <taxon>Bacteria</taxon>
        <taxon>Pseudomonadati</taxon>
        <taxon>Pseudomonadota</taxon>
        <taxon>Betaproteobacteria</taxon>
        <taxon>Burkholderiales</taxon>
        <taxon>Oxalobacteraceae</taxon>
        <taxon>Herbaspirillum</taxon>
    </lineage>
</organism>
<dbReference type="RefSeq" id="WP_017455404.1">
    <property type="nucleotide sequence ID" value="NZ_CP008956.1"/>
</dbReference>
<dbReference type="EMBL" id="CP008956">
    <property type="protein sequence ID" value="QJQ02410.1"/>
    <property type="molecule type" value="Genomic_DNA"/>
</dbReference>
<evidence type="ECO:0000256" key="1">
    <source>
        <dbReference type="SAM" id="Phobius"/>
    </source>
</evidence>
<name>A0A6M3ZWY9_9BURK</name>
<keyword evidence="1" id="KW-0812">Transmembrane</keyword>
<keyword evidence="1" id="KW-1133">Transmembrane helix</keyword>